<dbReference type="Proteomes" id="UP000218767">
    <property type="component" value="Unassembled WGS sequence"/>
</dbReference>
<accession>A0A2A4X0L5</accession>
<feature type="transmembrane region" description="Helical" evidence="1">
    <location>
        <begin position="30"/>
        <end position="51"/>
    </location>
</feature>
<proteinExistence type="predicted"/>
<evidence type="ECO:0000313" key="2">
    <source>
        <dbReference type="EMBL" id="PCI75607.1"/>
    </source>
</evidence>
<dbReference type="AlphaFoldDB" id="A0A2A4X0L5"/>
<name>A0A2A4X0L5_9GAMM</name>
<comment type="caution">
    <text evidence="2">The sequence shown here is derived from an EMBL/GenBank/DDBJ whole genome shotgun (WGS) entry which is preliminary data.</text>
</comment>
<sequence>MHSSISSSDFENDYQTLDQGSALRVRVKTFIAGTILTTMVIGAYLSLTSLIPINGRVLGMMDYLPTYLLENQDRQKMLIFGSSMVQAGFEPYQFDSHLAEQGIDVVSINYGVGNLDPEFQQYLTRDVRRKLEAAGQKLDLTLLEFNPFQTTVARGAFGDITRDQNEAILLTASDLWATTLEDPNRGLRLFNIRWFRNGISAQLLSSVFTISDDDNIPGQEEDASLAREQRSELRQSFQDTLPEGLNVFPSEWSHELKGGRINKRQLSLESLEALQNYTDSFRAPVLLAADQQRRILQGDIQELGFDERLIKAFINMVNDLNAVSEHMEVVLLPRNTDWIVYRPEVQQKLDRLMQRITDETGVPVRDFQDHDDITPEMFLDATHLSFGDGIDAYTKLLADTYAEYL</sequence>
<evidence type="ECO:0000313" key="3">
    <source>
        <dbReference type="Proteomes" id="UP000218767"/>
    </source>
</evidence>
<reference evidence="3" key="1">
    <citation type="submission" date="2017-08" db="EMBL/GenBank/DDBJ databases">
        <title>A dynamic microbial community with high functional redundancy inhabits the cold, oxic subseafloor aquifer.</title>
        <authorList>
            <person name="Tully B.J."/>
            <person name="Wheat C.G."/>
            <person name="Glazer B.T."/>
            <person name="Huber J.A."/>
        </authorList>
    </citation>
    <scope>NUCLEOTIDE SEQUENCE [LARGE SCALE GENOMIC DNA]</scope>
</reference>
<gene>
    <name evidence="2" type="ORF">COB20_12475</name>
</gene>
<protein>
    <submittedName>
        <fullName evidence="2">Uncharacterized protein</fullName>
    </submittedName>
</protein>
<dbReference type="EMBL" id="NVUL01000071">
    <property type="protein sequence ID" value="PCI75607.1"/>
    <property type="molecule type" value="Genomic_DNA"/>
</dbReference>
<organism evidence="2 3">
    <name type="scientific">SAR86 cluster bacterium</name>
    <dbReference type="NCBI Taxonomy" id="2030880"/>
    <lineage>
        <taxon>Bacteria</taxon>
        <taxon>Pseudomonadati</taxon>
        <taxon>Pseudomonadota</taxon>
        <taxon>Gammaproteobacteria</taxon>
        <taxon>SAR86 cluster</taxon>
    </lineage>
</organism>
<evidence type="ECO:0000256" key="1">
    <source>
        <dbReference type="SAM" id="Phobius"/>
    </source>
</evidence>
<keyword evidence="1" id="KW-0472">Membrane</keyword>
<keyword evidence="1" id="KW-1133">Transmembrane helix</keyword>
<keyword evidence="1" id="KW-0812">Transmembrane</keyword>